<gene>
    <name evidence="1" type="ORF">F6464_09645</name>
</gene>
<organism evidence="1 2">
    <name type="scientific">Flavobacterium luteum</name>
    <dbReference type="NCBI Taxonomy" id="2026654"/>
    <lineage>
        <taxon>Bacteria</taxon>
        <taxon>Pseudomonadati</taxon>
        <taxon>Bacteroidota</taxon>
        <taxon>Flavobacteriia</taxon>
        <taxon>Flavobacteriales</taxon>
        <taxon>Flavobacteriaceae</taxon>
        <taxon>Flavobacterium</taxon>
    </lineage>
</organism>
<reference evidence="1 2" key="1">
    <citation type="submission" date="2019-09" db="EMBL/GenBank/DDBJ databases">
        <title>Flavobacterium sp. nov., isolated from glacier ice.</title>
        <authorList>
            <person name="Liu Q."/>
        </authorList>
    </citation>
    <scope>NUCLEOTIDE SEQUENCE [LARGE SCALE GENOMIC DNA]</scope>
    <source>
        <strain evidence="1 2">NBRC 112527</strain>
    </source>
</reference>
<sequence>MIKNIDVFIYYINKEMLSAFPEPNYLVTQEEINQNKTRYSIVEKDRIIHESFLFNKLFLLRLIKKRGPTIGDCKTIQEFRGKSIYPFVINHIAKDQILNHNKNEVFIIVNTNNHSSIIGIEKAGFKLHIKIKAKRFFIFHYNVIKTFYF</sequence>
<comment type="caution">
    <text evidence="1">The sequence shown here is derived from an EMBL/GenBank/DDBJ whole genome shotgun (WGS) entry which is preliminary data.</text>
</comment>
<dbReference type="EMBL" id="WAEM01000004">
    <property type="protein sequence ID" value="KAB1155777.1"/>
    <property type="molecule type" value="Genomic_DNA"/>
</dbReference>
<evidence type="ECO:0008006" key="3">
    <source>
        <dbReference type="Google" id="ProtNLM"/>
    </source>
</evidence>
<proteinExistence type="predicted"/>
<evidence type="ECO:0000313" key="2">
    <source>
        <dbReference type="Proteomes" id="UP000490922"/>
    </source>
</evidence>
<dbReference type="Proteomes" id="UP000490922">
    <property type="component" value="Unassembled WGS sequence"/>
</dbReference>
<dbReference type="AlphaFoldDB" id="A0A7J5ADX1"/>
<dbReference type="RefSeq" id="WP_151107596.1">
    <property type="nucleotide sequence ID" value="NZ_WAEM01000004.1"/>
</dbReference>
<accession>A0A7J5ADX1</accession>
<name>A0A7J5ADX1_9FLAO</name>
<dbReference type="OrthoDB" id="825269at2"/>
<keyword evidence="2" id="KW-1185">Reference proteome</keyword>
<evidence type="ECO:0000313" key="1">
    <source>
        <dbReference type="EMBL" id="KAB1155777.1"/>
    </source>
</evidence>
<protein>
    <recommendedName>
        <fullName evidence="3">GNAT family N-acetyltransferase</fullName>
    </recommendedName>
</protein>